<evidence type="ECO:0000313" key="2">
    <source>
        <dbReference type="Proteomes" id="UP001149400"/>
    </source>
</evidence>
<organism evidence="1 2">
    <name type="scientific">Enterovibrio gelatinilyticus</name>
    <dbReference type="NCBI Taxonomy" id="2899819"/>
    <lineage>
        <taxon>Bacteria</taxon>
        <taxon>Pseudomonadati</taxon>
        <taxon>Pseudomonadota</taxon>
        <taxon>Gammaproteobacteria</taxon>
        <taxon>Vibrionales</taxon>
        <taxon>Vibrionaceae</taxon>
        <taxon>Enterovibrio</taxon>
    </lineage>
</organism>
<keyword evidence="2" id="KW-1185">Reference proteome</keyword>
<reference evidence="1" key="1">
    <citation type="submission" date="2021-12" db="EMBL/GenBank/DDBJ databases">
        <title>Enterovibrio ZSDZ35 sp. nov. and Enterovibrio ZSDZ42 sp. nov., isolated from coastal seawater in Qingdao.</title>
        <authorList>
            <person name="Zhang P."/>
        </authorList>
    </citation>
    <scope>NUCLEOTIDE SEQUENCE</scope>
    <source>
        <strain evidence="1">ZSDZ42</strain>
    </source>
</reference>
<proteinExistence type="predicted"/>
<protein>
    <recommendedName>
        <fullName evidence="3">Apea-like HEPN domain-containing protein</fullName>
    </recommendedName>
</protein>
<gene>
    <name evidence="1" type="ORF">LRP50_21670</name>
</gene>
<evidence type="ECO:0000313" key="1">
    <source>
        <dbReference type="EMBL" id="MDD1795733.1"/>
    </source>
</evidence>
<evidence type="ECO:0008006" key="3">
    <source>
        <dbReference type="Google" id="ProtNLM"/>
    </source>
</evidence>
<dbReference type="Proteomes" id="UP001149400">
    <property type="component" value="Unassembled WGS sequence"/>
</dbReference>
<dbReference type="RefSeq" id="WP_274166516.1">
    <property type="nucleotide sequence ID" value="NZ_JAJUBC010000034.1"/>
</dbReference>
<accession>A0ABT5R622</accession>
<name>A0ABT5R622_9GAMM</name>
<dbReference type="EMBL" id="JAJUBC010000034">
    <property type="protein sequence ID" value="MDD1795733.1"/>
    <property type="molecule type" value="Genomic_DNA"/>
</dbReference>
<sequence length="151" mass="17692">MDNLDRLSFDFFKLFSRMEYALKAASFHRGEGTAPPDWTKFSQDIDAKFQAIKNEKLDECRQYILAHPPKKQVIREEKIVWSDTPPRSENNTDLLLLYVRRVRNNLFHGGKFNGNWFEPERCEELLNSSKVILEHALASNEKVKEAFENDA</sequence>
<comment type="caution">
    <text evidence="1">The sequence shown here is derived from an EMBL/GenBank/DDBJ whole genome shotgun (WGS) entry which is preliminary data.</text>
</comment>